<organism evidence="2">
    <name type="scientific">Feldmannia species virus</name>
    <dbReference type="NCBI Taxonomy" id="39420"/>
    <lineage>
        <taxon>Viruses</taxon>
        <taxon>Varidnaviria</taxon>
        <taxon>Bamfordvirae</taxon>
        <taxon>Nucleocytoviricota</taxon>
        <taxon>Megaviricetes</taxon>
        <taxon>Algavirales</taxon>
        <taxon>Phycodnaviridae</taxon>
        <taxon>Phaeovirus</taxon>
        <taxon>Phaeovirus feldmanniae</taxon>
    </lineage>
</organism>
<feature type="transmembrane region" description="Helical" evidence="1">
    <location>
        <begin position="73"/>
        <end position="95"/>
    </location>
</feature>
<keyword evidence="1" id="KW-1133">Transmembrane helix</keyword>
<sequence length="184" mass="19876">MKVSKIDSSSVVKSTSIPSSATFKRTNTSFQPSVSRSSTTTDGFKKFENDTYTAKYGDTVTSSSFYKKNKSSLIAMGFTTAAIAGWYGTLLSQGYSPAEAFAKMQEQLFEGATGAVGAGAGAIVKAMWVAIVSFLHGLFGKNYFEDKEGTEQALKITIVVLLVFRIANIFGINLLTLPFKLLIR</sequence>
<dbReference type="EMBL" id="U22375">
    <property type="protein sequence ID" value="AAB03853.1"/>
    <property type="molecule type" value="Genomic_DNA"/>
</dbReference>
<keyword evidence="1" id="KW-0812">Transmembrane</keyword>
<keyword evidence="1" id="KW-0472">Membrane</keyword>
<protein>
    <submittedName>
        <fullName evidence="2">ORF1</fullName>
    </submittedName>
</protein>
<dbReference type="Proteomes" id="UP000204092">
    <property type="component" value="Segment"/>
</dbReference>
<dbReference type="KEGG" id="vg:6804927"/>
<proteinExistence type="predicted"/>
<feature type="transmembrane region" description="Helical" evidence="1">
    <location>
        <begin position="156"/>
        <end position="179"/>
    </location>
</feature>
<feature type="transmembrane region" description="Helical" evidence="1">
    <location>
        <begin position="115"/>
        <end position="135"/>
    </location>
</feature>
<dbReference type="RefSeq" id="YP_002154755.1">
    <property type="nucleotide sequence ID" value="NC_011183.1"/>
</dbReference>
<evidence type="ECO:0000313" key="2">
    <source>
        <dbReference type="EMBL" id="AAB03853.1"/>
    </source>
</evidence>
<evidence type="ECO:0000313" key="3">
    <source>
        <dbReference type="EMBL" id="ACH46885.1"/>
    </source>
</evidence>
<accession>Q67468</accession>
<dbReference type="EMBL" id="EU916176">
    <property type="protein sequence ID" value="ACH46885.1"/>
    <property type="molecule type" value="Genomic_DNA"/>
</dbReference>
<reference evidence="3 4" key="5">
    <citation type="journal article" date="2009" name="Virology">
        <title>Genomic analysis of the smallest giant virus--Feldmannia sp. virus 158.</title>
        <authorList>
            <person name="Schroeder D.C."/>
            <person name="Park Y."/>
            <person name="Yoon H.M."/>
            <person name="Lee Y.S."/>
            <person name="Kang S.W."/>
            <person name="Meints R.H."/>
            <person name="Ivey R.G."/>
            <person name="Choi T.J."/>
        </authorList>
    </citation>
    <scope>NUCLEOTIDE SEQUENCE [LARGE SCALE GENOMIC DNA]</scope>
    <source>
        <strain evidence="3">FsV-158</strain>
    </source>
</reference>
<reference evidence="2" key="4">
    <citation type="journal article" date="1996" name="Virology">
        <title>A brown algal virus genome contains a "RING" zinc finger motif.</title>
        <authorList>
            <person name="Krueger S.K."/>
            <person name="Ivey R.G."/>
            <person name="Henry E.C."/>
            <person name="Meints R.H."/>
        </authorList>
    </citation>
    <scope>NUCLEOTIDE SEQUENCE</scope>
    <source>
        <strain evidence="2">FsV</strain>
    </source>
</reference>
<dbReference type="GeneID" id="6804927"/>
<reference evidence="2" key="3">
    <citation type="submission" date="1995-03" db="EMBL/GenBank/DDBJ databases">
        <authorList>
            <person name="Ivey R."/>
        </authorList>
    </citation>
    <scope>NUCLEOTIDE SEQUENCE</scope>
    <source>
        <strain evidence="2">FsV</strain>
    </source>
</reference>
<reference evidence="2" key="2">
    <citation type="journal article" date="1993" name="Proc. Natl. Acad. Sci. U.S.A.">
        <title>Identification and preliminary characterization of a protein motif related to the zinc finger.</title>
        <authorList>
            <person name="Lovering R."/>
            <person name="Hanson I.M."/>
            <person name="Borden K.L.B."/>
            <person name="Martin S."/>
            <person name="O'Reilly N.J."/>
            <person name="Evan G.I."/>
            <person name="Rahman D."/>
            <person name="Pappin D.J.C."/>
            <person name="Trowsdale J."/>
            <person name="Freemont P.S."/>
        </authorList>
    </citation>
    <scope>NUCLEOTIDE SEQUENCE</scope>
    <source>
        <strain evidence="2">FsV</strain>
    </source>
</reference>
<evidence type="ECO:0000313" key="4">
    <source>
        <dbReference type="Proteomes" id="UP000204092"/>
    </source>
</evidence>
<name>Q67468_9PHYC</name>
<evidence type="ECO:0000256" key="1">
    <source>
        <dbReference type="SAM" id="Phobius"/>
    </source>
</evidence>
<keyword evidence="4" id="KW-1185">Reference proteome</keyword>
<reference evidence="2" key="1">
    <citation type="journal article" date="1992" name="J. Phycol.">
        <title>A persistent virus infection in Feldmannia (Phaeophyceae).</title>
        <authorList>
            <person name="Henry E.C."/>
            <person name="Meints R.H."/>
        </authorList>
    </citation>
    <scope>NUCLEOTIDE SEQUENCE</scope>
    <source>
        <strain evidence="2">FsV</strain>
    </source>
</reference>